<dbReference type="EMBL" id="CAMXCT030003431">
    <property type="protein sequence ID" value="CAL4791717.1"/>
    <property type="molecule type" value="Genomic_DNA"/>
</dbReference>
<reference evidence="3 4" key="2">
    <citation type="submission" date="2024-05" db="EMBL/GenBank/DDBJ databases">
        <authorList>
            <person name="Chen Y."/>
            <person name="Shah S."/>
            <person name="Dougan E. K."/>
            <person name="Thang M."/>
            <person name="Chan C."/>
        </authorList>
    </citation>
    <scope>NUCLEOTIDE SEQUENCE [LARGE SCALE GENOMIC DNA]</scope>
</reference>
<dbReference type="AlphaFoldDB" id="A0A9P1GB85"/>
<keyword evidence="4" id="KW-1185">Reference proteome</keyword>
<dbReference type="PANTHER" id="PTHR21228:SF40">
    <property type="entry name" value="LD45607P"/>
    <property type="match status" value="1"/>
</dbReference>
<dbReference type="GO" id="GO:0005759">
    <property type="term" value="C:mitochondrial matrix"/>
    <property type="evidence" value="ECO:0007669"/>
    <property type="project" value="TreeGrafter"/>
</dbReference>
<evidence type="ECO:0000313" key="4">
    <source>
        <dbReference type="Proteomes" id="UP001152797"/>
    </source>
</evidence>
<reference evidence="2" key="1">
    <citation type="submission" date="2022-10" db="EMBL/GenBank/DDBJ databases">
        <authorList>
            <person name="Chen Y."/>
            <person name="Dougan E. K."/>
            <person name="Chan C."/>
            <person name="Rhodes N."/>
            <person name="Thang M."/>
        </authorList>
    </citation>
    <scope>NUCLEOTIDE SEQUENCE</scope>
</reference>
<sequence length="176" mass="19401">MLASQSQDKIEQFDPQNIQNVVWSFAKLGHRDMPLYKVLSVACINRISEFSVQDVTGTAWGFATCALQSSAVVAPLVETLGLGAAQRLTQFAVRDIAGTFWAMAKLESGNRPLMDLISCQALNSLMIREFKPQDCSVTVWAMAHLAYVNSPFLLHLVEQVLAQIHRFGSQDISNSA</sequence>
<dbReference type="InterPro" id="IPR050870">
    <property type="entry name" value="FAST_kinase"/>
</dbReference>
<dbReference type="GO" id="GO:0000963">
    <property type="term" value="P:mitochondrial RNA processing"/>
    <property type="evidence" value="ECO:0007669"/>
    <property type="project" value="TreeGrafter"/>
</dbReference>
<feature type="domain" description="RNA-editing substrate-binding complex 6 protein" evidence="1">
    <location>
        <begin position="2"/>
        <end position="164"/>
    </location>
</feature>
<dbReference type="EMBL" id="CAMXCT010003431">
    <property type="protein sequence ID" value="CAI4004405.1"/>
    <property type="molecule type" value="Genomic_DNA"/>
</dbReference>
<gene>
    <name evidence="2" type="ORF">C1SCF055_LOCUS30191</name>
</gene>
<accession>A0A9P1GB85</accession>
<dbReference type="Proteomes" id="UP001152797">
    <property type="component" value="Unassembled WGS sequence"/>
</dbReference>
<comment type="caution">
    <text evidence="2">The sequence shown here is derived from an EMBL/GenBank/DDBJ whole genome shotgun (WGS) entry which is preliminary data.</text>
</comment>
<dbReference type="Pfam" id="PF26188">
    <property type="entry name" value="RESC6"/>
    <property type="match status" value="1"/>
</dbReference>
<dbReference type="GO" id="GO:0003723">
    <property type="term" value="F:RNA binding"/>
    <property type="evidence" value="ECO:0007669"/>
    <property type="project" value="TreeGrafter"/>
</dbReference>
<dbReference type="GO" id="GO:0044528">
    <property type="term" value="P:regulation of mitochondrial mRNA stability"/>
    <property type="evidence" value="ECO:0007669"/>
    <property type="project" value="TreeGrafter"/>
</dbReference>
<evidence type="ECO:0000313" key="2">
    <source>
        <dbReference type="EMBL" id="CAI4004405.1"/>
    </source>
</evidence>
<protein>
    <recommendedName>
        <fullName evidence="1">RNA-editing substrate-binding complex 6 protein domain-containing protein</fullName>
    </recommendedName>
</protein>
<dbReference type="GO" id="GO:0035770">
    <property type="term" value="C:ribonucleoprotein granule"/>
    <property type="evidence" value="ECO:0007669"/>
    <property type="project" value="TreeGrafter"/>
</dbReference>
<proteinExistence type="predicted"/>
<organism evidence="2">
    <name type="scientific">Cladocopium goreaui</name>
    <dbReference type="NCBI Taxonomy" id="2562237"/>
    <lineage>
        <taxon>Eukaryota</taxon>
        <taxon>Sar</taxon>
        <taxon>Alveolata</taxon>
        <taxon>Dinophyceae</taxon>
        <taxon>Suessiales</taxon>
        <taxon>Symbiodiniaceae</taxon>
        <taxon>Cladocopium</taxon>
    </lineage>
</organism>
<dbReference type="PANTHER" id="PTHR21228">
    <property type="entry name" value="FAST LEU-RICH DOMAIN-CONTAINING"/>
    <property type="match status" value="1"/>
</dbReference>
<dbReference type="OrthoDB" id="442600at2759"/>
<dbReference type="EMBL" id="CAMXCT020003431">
    <property type="protein sequence ID" value="CAL1157780.1"/>
    <property type="molecule type" value="Genomic_DNA"/>
</dbReference>
<name>A0A9P1GB85_9DINO</name>
<evidence type="ECO:0000259" key="1">
    <source>
        <dbReference type="Pfam" id="PF26188"/>
    </source>
</evidence>
<dbReference type="InterPro" id="IPR058917">
    <property type="entry name" value="RESC6_dom"/>
</dbReference>
<evidence type="ECO:0000313" key="3">
    <source>
        <dbReference type="EMBL" id="CAL4791717.1"/>
    </source>
</evidence>